<feature type="domain" description="CD-NTase-associated protein 12/Pycsar effector protein TIR" evidence="1">
    <location>
        <begin position="122"/>
        <end position="237"/>
    </location>
</feature>
<dbReference type="OrthoDB" id="5497289at2"/>
<dbReference type="SUPFAM" id="SSF52200">
    <property type="entry name" value="Toll/Interleukin receptor TIR domain"/>
    <property type="match status" value="1"/>
</dbReference>
<dbReference type="InterPro" id="IPR019302">
    <property type="entry name" value="CAP12/PCTIR_TIR_dom"/>
</dbReference>
<comment type="caution">
    <text evidence="2">The sequence shown here is derived from an EMBL/GenBank/DDBJ whole genome shotgun (WGS) entry which is preliminary data.</text>
</comment>
<reference evidence="2 3" key="1">
    <citation type="submission" date="2019-10" db="EMBL/GenBank/DDBJ databases">
        <title>A soil myxobacterium in the family Polyangiaceae.</title>
        <authorList>
            <person name="Li Y."/>
            <person name="Wang J."/>
        </authorList>
    </citation>
    <scope>NUCLEOTIDE SEQUENCE [LARGE SCALE GENOMIC DNA]</scope>
    <source>
        <strain evidence="2 3">DSM 14734</strain>
    </source>
</reference>
<name>A0A6N7Q6W2_9BACT</name>
<gene>
    <name evidence="2" type="ORF">GF068_43140</name>
</gene>
<evidence type="ECO:0000313" key="2">
    <source>
        <dbReference type="EMBL" id="MRG98660.1"/>
    </source>
</evidence>
<keyword evidence="3" id="KW-1185">Reference proteome</keyword>
<dbReference type="AlphaFoldDB" id="A0A6N7Q6W2"/>
<evidence type="ECO:0000313" key="3">
    <source>
        <dbReference type="Proteomes" id="UP000440224"/>
    </source>
</evidence>
<dbReference type="Pfam" id="PF10137">
    <property type="entry name" value="CAP12-PCTIR_TIR"/>
    <property type="match status" value="1"/>
</dbReference>
<dbReference type="GO" id="GO:0050135">
    <property type="term" value="F:NADP+ nucleosidase activity"/>
    <property type="evidence" value="ECO:0007669"/>
    <property type="project" value="InterPro"/>
</dbReference>
<dbReference type="EMBL" id="WJIE01000052">
    <property type="protein sequence ID" value="MRG98660.1"/>
    <property type="molecule type" value="Genomic_DNA"/>
</dbReference>
<accession>A0A6N7Q6W2</accession>
<organism evidence="2 3">
    <name type="scientific">Polyangium spumosum</name>
    <dbReference type="NCBI Taxonomy" id="889282"/>
    <lineage>
        <taxon>Bacteria</taxon>
        <taxon>Pseudomonadati</taxon>
        <taxon>Myxococcota</taxon>
        <taxon>Polyangia</taxon>
        <taxon>Polyangiales</taxon>
        <taxon>Polyangiaceae</taxon>
        <taxon>Polyangium</taxon>
    </lineage>
</organism>
<dbReference type="Proteomes" id="UP000440224">
    <property type="component" value="Unassembled WGS sequence"/>
</dbReference>
<sequence>MDRRWEGLGTRVRSSLRPLLYTNFGRSAVSSDVGTEGDTRKTPPVVMPTEYTHFEGAMALAFDKQMLIVKDETVTPRGIAFLGGGHYILSRPSASSPAWLDSEDFQRQFTIWRDAIGRRHHVFFGYSGKATDTANRIIRYLLSIGVAVRDWQTDFRLAGVILDEIEEAAKTCLGGIFLFSKDDELVSGDATHAAPRDNVVFEAGFFMHAVGRERTLIIREEGTKMPADIGGGIYLPLKDRNNTSTIETQLRKFIETRL</sequence>
<evidence type="ECO:0000259" key="1">
    <source>
        <dbReference type="Pfam" id="PF10137"/>
    </source>
</evidence>
<dbReference type="InterPro" id="IPR035897">
    <property type="entry name" value="Toll_tir_struct_dom_sf"/>
</dbReference>
<protein>
    <recommendedName>
        <fullName evidence="1">CD-NTase-associated protein 12/Pycsar effector protein TIR domain-containing protein</fullName>
    </recommendedName>
</protein>
<proteinExistence type="predicted"/>